<reference evidence="2" key="1">
    <citation type="submission" date="2021-02" db="EMBL/GenBank/DDBJ databases">
        <authorList>
            <person name="Nowell W R."/>
        </authorList>
    </citation>
    <scope>NUCLEOTIDE SEQUENCE</scope>
</reference>
<dbReference type="AlphaFoldDB" id="A0A820JM11"/>
<name>A0A820JM11_9BILA</name>
<evidence type="ECO:0000313" key="2">
    <source>
        <dbReference type="EMBL" id="CAF4328318.1"/>
    </source>
</evidence>
<protein>
    <submittedName>
        <fullName evidence="2">Uncharacterized protein</fullName>
    </submittedName>
</protein>
<accession>A0A820JM11</accession>
<evidence type="ECO:0000313" key="3">
    <source>
        <dbReference type="Proteomes" id="UP000663866"/>
    </source>
</evidence>
<keyword evidence="3" id="KW-1185">Reference proteome</keyword>
<organism evidence="2 3">
    <name type="scientific">Rotaria magnacalcarata</name>
    <dbReference type="NCBI Taxonomy" id="392030"/>
    <lineage>
        <taxon>Eukaryota</taxon>
        <taxon>Metazoa</taxon>
        <taxon>Spiralia</taxon>
        <taxon>Gnathifera</taxon>
        <taxon>Rotifera</taxon>
        <taxon>Eurotatoria</taxon>
        <taxon>Bdelloidea</taxon>
        <taxon>Philodinida</taxon>
        <taxon>Philodinidae</taxon>
        <taxon>Rotaria</taxon>
    </lineage>
</organism>
<gene>
    <name evidence="2" type="ORF">OVN521_LOCUS32223</name>
    <name evidence="1" type="ORF">WKI299_LOCUS32819</name>
</gene>
<evidence type="ECO:0000313" key="1">
    <source>
        <dbReference type="EMBL" id="CAF2168612.1"/>
    </source>
</evidence>
<dbReference type="EMBL" id="CAJNRF010015185">
    <property type="protein sequence ID" value="CAF2168612.1"/>
    <property type="molecule type" value="Genomic_DNA"/>
</dbReference>
<dbReference type="Proteomes" id="UP000663856">
    <property type="component" value="Unassembled WGS sequence"/>
</dbReference>
<dbReference type="Proteomes" id="UP000663866">
    <property type="component" value="Unassembled WGS sequence"/>
</dbReference>
<sequence length="102" mass="11784">LKYLQTKLRLAFTTFLGIFDFGDAKVLDGAIVMLLAGRIQELIFIDDGDSMVIDCDHEYDDGQLEFDDSGEYVFDDDEELISDNDKESAFIEHESKMFMYEF</sequence>
<proteinExistence type="predicted"/>
<dbReference type="EMBL" id="CAJOBG010022034">
    <property type="protein sequence ID" value="CAF4328318.1"/>
    <property type="molecule type" value="Genomic_DNA"/>
</dbReference>
<feature type="non-terminal residue" evidence="2">
    <location>
        <position position="1"/>
    </location>
</feature>
<comment type="caution">
    <text evidence="2">The sequence shown here is derived from an EMBL/GenBank/DDBJ whole genome shotgun (WGS) entry which is preliminary data.</text>
</comment>